<evidence type="ECO:0000256" key="5">
    <source>
        <dbReference type="ARBA" id="ARBA00022723"/>
    </source>
</evidence>
<dbReference type="PANTHER" id="PTHR10680:SF14">
    <property type="entry name" value="PEPTIDYL-GLYCINE ALPHA-AMIDATING MONOOXYGENASE"/>
    <property type="match status" value="1"/>
</dbReference>
<evidence type="ECO:0000256" key="3">
    <source>
        <dbReference type="ARBA" id="ARBA00012689"/>
    </source>
</evidence>
<dbReference type="Pfam" id="PF01082">
    <property type="entry name" value="Cu2_monooxygen"/>
    <property type="match status" value="1"/>
</dbReference>
<dbReference type="GO" id="GO:0005576">
    <property type="term" value="C:extracellular region"/>
    <property type="evidence" value="ECO:0007669"/>
    <property type="project" value="UniProtKB-SubCell"/>
</dbReference>
<comment type="similarity">
    <text evidence="2">Belongs to the copper type II ascorbate-dependent monooxygenase family.</text>
</comment>
<dbReference type="PANTHER" id="PTHR10680">
    <property type="entry name" value="PEPTIDYL-GLYCINE ALPHA-AMIDATING MONOOXYGENASE"/>
    <property type="match status" value="1"/>
</dbReference>
<protein>
    <recommendedName>
        <fullName evidence="3">peptidylglycine monooxygenase</fullName>
        <ecNumber evidence="3">1.14.17.3</ecNumber>
    </recommendedName>
</protein>
<evidence type="ECO:0000256" key="8">
    <source>
        <dbReference type="ARBA" id="ARBA00023008"/>
    </source>
</evidence>
<accession>A0A0P5KPE4</accession>
<reference evidence="17" key="1">
    <citation type="submission" date="2015-10" db="EMBL/GenBank/DDBJ databases">
        <title>EvidentialGene: Evidence-directed Construction of Complete mRNA Transcriptomes without Genomes.</title>
        <authorList>
            <person name="Gilbert D.G."/>
        </authorList>
    </citation>
    <scope>NUCLEOTIDE SEQUENCE</scope>
</reference>
<keyword evidence="9" id="KW-0503">Monooxygenase</keyword>
<dbReference type="FunFam" id="2.60.120.310:FF:000005">
    <property type="entry name" value="Peptidylglycine alpha-hydroxylating monooxygenase"/>
    <property type="match status" value="1"/>
</dbReference>
<dbReference type="OrthoDB" id="10018185at2759"/>
<dbReference type="Gene3D" id="2.60.120.310">
    <property type="entry name" value="Copper type II, ascorbate-dependent monooxygenase, N-terminal domain"/>
    <property type="match status" value="1"/>
</dbReference>
<feature type="binding site" evidence="13">
    <location>
        <position position="147"/>
    </location>
    <ligand>
        <name>Cu(2+)</name>
        <dbReference type="ChEBI" id="CHEBI:29036"/>
        <label>1</label>
        <note>catalytic</note>
    </ligand>
</feature>
<evidence type="ECO:0000256" key="12">
    <source>
        <dbReference type="ARBA" id="ARBA00048431"/>
    </source>
</evidence>
<dbReference type="AlphaFoldDB" id="A0A0P5KPE4"/>
<feature type="disulfide bond" evidence="14">
    <location>
        <begin position="83"/>
        <end position="104"/>
    </location>
</feature>
<feature type="region of interest" description="Disordered" evidence="15">
    <location>
        <begin position="404"/>
        <end position="427"/>
    </location>
</feature>
<dbReference type="GO" id="GO:0006518">
    <property type="term" value="P:peptide metabolic process"/>
    <property type="evidence" value="ECO:0007669"/>
    <property type="project" value="InterPro"/>
</dbReference>
<dbReference type="InterPro" id="IPR014784">
    <property type="entry name" value="Cu2_ascorb_mOase-like_C"/>
</dbReference>
<feature type="disulfide bond" evidence="14">
    <location>
        <begin position="268"/>
        <end position="290"/>
    </location>
</feature>
<dbReference type="InterPro" id="IPR000720">
    <property type="entry name" value="PHM/PAL"/>
</dbReference>
<feature type="compositionally biased region" description="Polar residues" evidence="15">
    <location>
        <begin position="409"/>
        <end position="418"/>
    </location>
</feature>
<feature type="signal peptide" evidence="16">
    <location>
        <begin position="1"/>
        <end position="19"/>
    </location>
</feature>
<evidence type="ECO:0000256" key="10">
    <source>
        <dbReference type="ARBA" id="ARBA00023157"/>
    </source>
</evidence>
<keyword evidence="7" id="KW-0560">Oxidoreductase</keyword>
<feature type="disulfide bond" evidence="14">
    <location>
        <begin position="199"/>
        <end position="309"/>
    </location>
</feature>
<evidence type="ECO:0000256" key="6">
    <source>
        <dbReference type="ARBA" id="ARBA00022729"/>
    </source>
</evidence>
<comment type="subcellular location">
    <subcellularLocation>
        <location evidence="1">Secreted</location>
    </subcellularLocation>
</comment>
<keyword evidence="10 14" id="KW-1015">Disulfide bond</keyword>
<keyword evidence="6 16" id="KW-0732">Signal</keyword>
<dbReference type="PRINTS" id="PR00790">
    <property type="entry name" value="PAMONOXGNASE"/>
</dbReference>
<evidence type="ECO:0000256" key="1">
    <source>
        <dbReference type="ARBA" id="ARBA00004613"/>
    </source>
</evidence>
<comment type="cofactor">
    <cofactor evidence="13">
        <name>Cu(2+)</name>
        <dbReference type="ChEBI" id="CHEBI:29036"/>
    </cofactor>
    <text evidence="13">Binds 2 Cu(2+) ions per subunit.</text>
</comment>
<keyword evidence="8 13" id="KW-0186">Copper</keyword>
<dbReference type="Gene3D" id="2.60.120.230">
    <property type="match status" value="1"/>
</dbReference>
<dbReference type="EMBL" id="GDIQ01096402">
    <property type="protein sequence ID" value="JAL55324.1"/>
    <property type="molecule type" value="Transcribed_RNA"/>
</dbReference>
<feature type="binding site" evidence="13">
    <location>
        <position position="77"/>
    </location>
    <ligand>
        <name>Cu(2+)</name>
        <dbReference type="ChEBI" id="CHEBI:29036"/>
        <label>1</label>
        <note>catalytic</note>
    </ligand>
</feature>
<feature type="disulfide bond" evidence="14">
    <location>
        <begin position="50"/>
        <end position="98"/>
    </location>
</feature>
<feature type="chain" id="PRO_5007422683" description="peptidylglycine monooxygenase" evidence="16">
    <location>
        <begin position="20"/>
        <end position="447"/>
    </location>
</feature>
<comment type="catalytic activity">
    <reaction evidence="12">
        <text>a [peptide]-C-terminal glycine + 2 L-ascorbate + O2 = a [peptide]-C-terminal (2S)-2-hydroxyglycine + 2 monodehydro-L-ascorbate radical + H2O</text>
        <dbReference type="Rhea" id="RHEA:21452"/>
        <dbReference type="Rhea" id="RHEA-COMP:13486"/>
        <dbReference type="Rhea" id="RHEA-COMP:15321"/>
        <dbReference type="ChEBI" id="CHEBI:15377"/>
        <dbReference type="ChEBI" id="CHEBI:15379"/>
        <dbReference type="ChEBI" id="CHEBI:38290"/>
        <dbReference type="ChEBI" id="CHEBI:59513"/>
        <dbReference type="ChEBI" id="CHEBI:137000"/>
        <dbReference type="ChEBI" id="CHEBI:142768"/>
        <dbReference type="EC" id="1.14.17.3"/>
    </reaction>
</comment>
<organism evidence="17">
    <name type="scientific">Daphnia magna</name>
    <dbReference type="NCBI Taxonomy" id="35525"/>
    <lineage>
        <taxon>Eukaryota</taxon>
        <taxon>Metazoa</taxon>
        <taxon>Ecdysozoa</taxon>
        <taxon>Arthropoda</taxon>
        <taxon>Crustacea</taxon>
        <taxon>Branchiopoda</taxon>
        <taxon>Diplostraca</taxon>
        <taxon>Cladocera</taxon>
        <taxon>Anomopoda</taxon>
        <taxon>Daphniidae</taxon>
        <taxon>Daphnia</taxon>
    </lineage>
</organism>
<evidence type="ECO:0000256" key="9">
    <source>
        <dbReference type="ARBA" id="ARBA00023033"/>
    </source>
</evidence>
<dbReference type="GO" id="GO:0004504">
    <property type="term" value="F:peptidylglycine monooxygenase activity"/>
    <property type="evidence" value="ECO:0007669"/>
    <property type="project" value="UniProtKB-EC"/>
</dbReference>
<keyword evidence="5 13" id="KW-0479">Metal-binding</keyword>
<dbReference type="GO" id="GO:0016020">
    <property type="term" value="C:membrane"/>
    <property type="evidence" value="ECO:0007669"/>
    <property type="project" value="InterPro"/>
</dbReference>
<dbReference type="SUPFAM" id="SSF49742">
    <property type="entry name" value="PHM/PNGase F"/>
    <property type="match status" value="2"/>
</dbReference>
<dbReference type="Pfam" id="PF03712">
    <property type="entry name" value="Cu2_monoox_C"/>
    <property type="match status" value="1"/>
</dbReference>
<evidence type="ECO:0000256" key="11">
    <source>
        <dbReference type="ARBA" id="ARBA00023180"/>
    </source>
</evidence>
<dbReference type="InterPro" id="IPR036939">
    <property type="entry name" value="Cu2_ascorb_mOase_N_sf"/>
</dbReference>
<evidence type="ECO:0000256" key="2">
    <source>
        <dbReference type="ARBA" id="ARBA00010676"/>
    </source>
</evidence>
<evidence type="ECO:0000313" key="17">
    <source>
        <dbReference type="EMBL" id="JAL55324.1"/>
    </source>
</evidence>
<evidence type="ECO:0000256" key="4">
    <source>
        <dbReference type="ARBA" id="ARBA00022525"/>
    </source>
</evidence>
<evidence type="ECO:0000256" key="7">
    <source>
        <dbReference type="ARBA" id="ARBA00023002"/>
    </source>
</evidence>
<evidence type="ECO:0000256" key="15">
    <source>
        <dbReference type="SAM" id="MobiDB-lite"/>
    </source>
</evidence>
<feature type="binding site" evidence="13">
    <location>
        <position position="289"/>
    </location>
    <ligand>
        <name>Cu(2+)</name>
        <dbReference type="ChEBI" id="CHEBI:29036"/>
        <label>1</label>
        <note>catalytic</note>
    </ligand>
</feature>
<dbReference type="FunFam" id="2.60.120.230:FF:000002">
    <property type="entry name" value="Peptidyl-glycine alpha-amidating monooxygenase B"/>
    <property type="match status" value="1"/>
</dbReference>
<keyword evidence="4" id="KW-0964">Secreted</keyword>
<name>A0A0P5KPE4_9CRUS</name>
<dbReference type="InterPro" id="IPR024548">
    <property type="entry name" value="Cu2_monoox_C"/>
</dbReference>
<keyword evidence="11" id="KW-0325">Glycoprotein</keyword>
<dbReference type="EC" id="1.14.17.3" evidence="3"/>
<evidence type="ECO:0000256" key="16">
    <source>
        <dbReference type="SAM" id="SignalP"/>
    </source>
</evidence>
<feature type="binding site" evidence="13">
    <location>
        <position position="215"/>
    </location>
    <ligand>
        <name>Cu(2+)</name>
        <dbReference type="ChEBI" id="CHEBI:29036"/>
        <label>1</label>
        <note>catalytic</note>
    </ligand>
</feature>
<proteinExistence type="inferred from homology"/>
<feature type="binding site" evidence="13">
    <location>
        <position position="76"/>
    </location>
    <ligand>
        <name>Cu(2+)</name>
        <dbReference type="ChEBI" id="CHEBI:29036"/>
        <label>1</label>
        <note>catalytic</note>
    </ligand>
</feature>
<dbReference type="InterPro" id="IPR008977">
    <property type="entry name" value="PHM/PNGase_F_dom_sf"/>
</dbReference>
<feature type="binding site" evidence="13">
    <location>
        <position position="217"/>
    </location>
    <ligand>
        <name>Cu(2+)</name>
        <dbReference type="ChEBI" id="CHEBI:29036"/>
        <label>1</label>
        <note>catalytic</note>
    </ligand>
</feature>
<evidence type="ECO:0000256" key="14">
    <source>
        <dbReference type="PIRSR" id="PIRSR600720-3"/>
    </source>
</evidence>
<sequence length="447" mass="49758">MSLWFVSLVAFYCATFCDGYLQMPPPLPGTNTYQLRMPGVVPERDDDYICTAFKLDPEKEMYITQFRVEGTAERAHHMILSGCAGVFTSSPDRPSWNCGSHATCTGSTRILYAWAKNAAGTRLPPSVGFRIGGTGKSRVKYLVVQVHYATKLPPGERDYTGLDLEITFEPQKYIAGILLMVASPEIPPHQAVVNSDSCCPLDSTVPINVFATRVHAHALGTVITAYKYDPKTHGTELMIKGNPQWPQAFYPTTREFSVAKGDEILIRCTYSSLGKDTYTRSGGSGADEMCNVYMMYYTDADNGTEFQSCGYVCNPEQNKAYPADSIEPPPRNPVLEAYAIHGKRNHQLRKNSSDVQDHPEIITQKRKGDAAEQKANVDQSSSPQVAVAAAVAQEVDNQRQVVNVDKETTSSSKSSQVADDNEKAIRQQKQREDNFWSFLFFYRRFLS</sequence>
<dbReference type="GO" id="GO:0005507">
    <property type="term" value="F:copper ion binding"/>
    <property type="evidence" value="ECO:0007669"/>
    <property type="project" value="InterPro"/>
</dbReference>
<dbReference type="InterPro" id="IPR000323">
    <property type="entry name" value="Cu2_ascorb_mOase_N"/>
</dbReference>
<evidence type="ECO:0000256" key="13">
    <source>
        <dbReference type="PIRSR" id="PIRSR600720-2"/>
    </source>
</evidence>